<evidence type="ECO:0000256" key="5">
    <source>
        <dbReference type="ARBA" id="ARBA00022741"/>
    </source>
</evidence>
<keyword evidence="8" id="KW-0472">Membrane</keyword>
<evidence type="ECO:0000256" key="4">
    <source>
        <dbReference type="ARBA" id="ARBA00022679"/>
    </source>
</evidence>
<dbReference type="Pfam" id="PF05227">
    <property type="entry name" value="CHASE3"/>
    <property type="match status" value="1"/>
</dbReference>
<keyword evidence="3" id="KW-0597">Phosphoprotein</keyword>
<evidence type="ECO:0000259" key="9">
    <source>
        <dbReference type="Pfam" id="PF05227"/>
    </source>
</evidence>
<dbReference type="InterPro" id="IPR036890">
    <property type="entry name" value="HATPase_C_sf"/>
</dbReference>
<reference evidence="11 12" key="1">
    <citation type="submission" date="2020-08" db="EMBL/GenBank/DDBJ databases">
        <title>Genomic Encyclopedia of Type Strains, Phase IV (KMG-IV): sequencing the most valuable type-strain genomes for metagenomic binning, comparative biology and taxonomic classification.</title>
        <authorList>
            <person name="Goeker M."/>
        </authorList>
    </citation>
    <scope>NUCLEOTIDE SEQUENCE [LARGE SCALE GENOMIC DNA]</scope>
    <source>
        <strain evidence="11 12">DSM 22198</strain>
    </source>
</reference>
<keyword evidence="6 11" id="KW-0418">Kinase</keyword>
<dbReference type="Proteomes" id="UP000539175">
    <property type="component" value="Unassembled WGS sequence"/>
</dbReference>
<evidence type="ECO:0000313" key="12">
    <source>
        <dbReference type="Proteomes" id="UP000539175"/>
    </source>
</evidence>
<feature type="domain" description="Signal transduction histidine kinase subgroup 2 dimerisation and phosphoacceptor" evidence="10">
    <location>
        <begin position="231"/>
        <end position="303"/>
    </location>
</feature>
<keyword evidence="4" id="KW-0808">Transferase</keyword>
<keyword evidence="7" id="KW-0067">ATP-binding</keyword>
<accession>A0A7X0EBE6</accession>
<dbReference type="Gene3D" id="3.30.565.10">
    <property type="entry name" value="Histidine kinase-like ATPase, C-terminal domain"/>
    <property type="match status" value="1"/>
</dbReference>
<name>A0A7X0EBE6_9PROT</name>
<evidence type="ECO:0000313" key="11">
    <source>
        <dbReference type="EMBL" id="MBB6250587.1"/>
    </source>
</evidence>
<comment type="caution">
    <text evidence="11">The sequence shown here is derived from an EMBL/GenBank/DDBJ whole genome shotgun (WGS) entry which is preliminary data.</text>
</comment>
<dbReference type="EC" id="2.7.13.3" evidence="2"/>
<evidence type="ECO:0000256" key="3">
    <source>
        <dbReference type="ARBA" id="ARBA00022553"/>
    </source>
</evidence>
<dbReference type="InterPro" id="IPR007891">
    <property type="entry name" value="CHASE3"/>
</dbReference>
<evidence type="ECO:0000256" key="1">
    <source>
        <dbReference type="ARBA" id="ARBA00000085"/>
    </source>
</evidence>
<dbReference type="CDD" id="cd19410">
    <property type="entry name" value="HK9-like_sensor"/>
    <property type="match status" value="1"/>
</dbReference>
<proteinExistence type="predicted"/>
<comment type="catalytic activity">
    <reaction evidence="1">
        <text>ATP + protein L-histidine = ADP + protein N-phospho-L-histidine.</text>
        <dbReference type="EC" id="2.7.13.3"/>
    </reaction>
</comment>
<organism evidence="11 12">
    <name type="scientific">Nitrospirillum iridis</name>
    <dbReference type="NCBI Taxonomy" id="765888"/>
    <lineage>
        <taxon>Bacteria</taxon>
        <taxon>Pseudomonadati</taxon>
        <taxon>Pseudomonadota</taxon>
        <taxon>Alphaproteobacteria</taxon>
        <taxon>Rhodospirillales</taxon>
        <taxon>Azospirillaceae</taxon>
        <taxon>Nitrospirillum</taxon>
    </lineage>
</organism>
<dbReference type="InterPro" id="IPR011495">
    <property type="entry name" value="Sig_transdc_His_kin_sub2_dim/P"/>
</dbReference>
<dbReference type="GO" id="GO:0004673">
    <property type="term" value="F:protein histidine kinase activity"/>
    <property type="evidence" value="ECO:0007669"/>
    <property type="project" value="UniProtKB-EC"/>
</dbReference>
<evidence type="ECO:0000256" key="6">
    <source>
        <dbReference type="ARBA" id="ARBA00022777"/>
    </source>
</evidence>
<gene>
    <name evidence="11" type="ORF">FHS74_001132</name>
</gene>
<keyword evidence="12" id="KW-1185">Reference proteome</keyword>
<keyword evidence="8" id="KW-0812">Transmembrane</keyword>
<evidence type="ECO:0000256" key="8">
    <source>
        <dbReference type="SAM" id="Phobius"/>
    </source>
</evidence>
<evidence type="ECO:0000256" key="2">
    <source>
        <dbReference type="ARBA" id="ARBA00012438"/>
    </source>
</evidence>
<dbReference type="Pfam" id="PF07568">
    <property type="entry name" value="HisKA_2"/>
    <property type="match status" value="1"/>
</dbReference>
<keyword evidence="8" id="KW-1133">Transmembrane helix</keyword>
<sequence>MRTWAVDMLLRQRVRLAGLAALGGIVALLLIMQSIFAEVVSSEKWVNHSHQVRNTATLVLSHILAAESAQRLYLLVHAPEARDRFQGYRDDATNQLLALSTLTSDNPDQARRVTALTALSTARLDALQMPMAQTPAAPDRITLERGESLMAEVRDQIAAIDDVERALLTQRQGRVNGLRLLFVAGSVVICVVAGGLVWRLSSGAMSEADRESRVRQQLQDMLDEKGRLLREINHRVGNGLAMIGTLLQLQTHDTKDPQAERALAEARTRVLAINEVHKRMLQAETVDEVEFGALLPAFCREVAAEYGALDRVRVTSTPVLLPVETGVALALILNEMLTPTLRRSDQLSSPVHLSLNLVENRLSCFIDDPSGQLPSDMGAARVAGIGMTVVQALCRQIGAEMAFDKAGTQFYISVIVPRTRKVQAA</sequence>
<keyword evidence="5" id="KW-0547">Nucleotide-binding</keyword>
<evidence type="ECO:0000256" key="7">
    <source>
        <dbReference type="ARBA" id="ARBA00022840"/>
    </source>
</evidence>
<protein>
    <recommendedName>
        <fullName evidence="2">histidine kinase</fullName>
        <ecNumber evidence="2">2.7.13.3</ecNumber>
    </recommendedName>
</protein>
<feature type="transmembrane region" description="Helical" evidence="8">
    <location>
        <begin position="180"/>
        <end position="200"/>
    </location>
</feature>
<evidence type="ECO:0000259" key="10">
    <source>
        <dbReference type="Pfam" id="PF07568"/>
    </source>
</evidence>
<dbReference type="EMBL" id="JACIIZ010000003">
    <property type="protein sequence ID" value="MBB6250587.1"/>
    <property type="molecule type" value="Genomic_DNA"/>
</dbReference>
<dbReference type="PANTHER" id="PTHR41523:SF8">
    <property type="entry name" value="ETHYLENE RESPONSE SENSOR PROTEIN"/>
    <property type="match status" value="1"/>
</dbReference>
<feature type="domain" description="CHASE3" evidence="9">
    <location>
        <begin position="43"/>
        <end position="172"/>
    </location>
</feature>
<dbReference type="AlphaFoldDB" id="A0A7X0EBE6"/>
<dbReference type="GO" id="GO:0005524">
    <property type="term" value="F:ATP binding"/>
    <property type="evidence" value="ECO:0007669"/>
    <property type="project" value="UniProtKB-KW"/>
</dbReference>
<dbReference type="RefSeq" id="WP_184798337.1">
    <property type="nucleotide sequence ID" value="NZ_JACIIZ010000003.1"/>
</dbReference>
<dbReference type="PANTHER" id="PTHR41523">
    <property type="entry name" value="TWO-COMPONENT SYSTEM SENSOR PROTEIN"/>
    <property type="match status" value="1"/>
</dbReference>